<evidence type="ECO:0000256" key="10">
    <source>
        <dbReference type="PIRSR" id="PIRSR634016-4"/>
    </source>
</evidence>
<dbReference type="GO" id="GO:0042277">
    <property type="term" value="F:peptide binding"/>
    <property type="evidence" value="ECO:0007669"/>
    <property type="project" value="TreeGrafter"/>
</dbReference>
<dbReference type="Gene3D" id="2.60.40.1730">
    <property type="entry name" value="tricorn interacting facor f3 domain"/>
    <property type="match status" value="1"/>
</dbReference>
<keyword evidence="7 9" id="KW-0862">Zinc</keyword>
<keyword evidence="3" id="KW-0031">Aminopeptidase</keyword>
<dbReference type="AlphaFoldDB" id="A0A922HRI5"/>
<evidence type="ECO:0000256" key="2">
    <source>
        <dbReference type="ARBA" id="ARBA00010136"/>
    </source>
</evidence>
<dbReference type="InterPro" id="IPR050344">
    <property type="entry name" value="Peptidase_M1_aminopeptidases"/>
</dbReference>
<gene>
    <name evidence="15" type="ORF">DERF_012119</name>
</gene>
<evidence type="ECO:0000256" key="9">
    <source>
        <dbReference type="PIRSR" id="PIRSR634016-3"/>
    </source>
</evidence>
<evidence type="ECO:0000259" key="14">
    <source>
        <dbReference type="Pfam" id="PF17900"/>
    </source>
</evidence>
<dbReference type="GO" id="GO:0008270">
    <property type="term" value="F:zinc ion binding"/>
    <property type="evidence" value="ECO:0007669"/>
    <property type="project" value="InterPro"/>
</dbReference>
<comment type="similarity">
    <text evidence="2">Belongs to the peptidase M1 family.</text>
</comment>
<evidence type="ECO:0000259" key="12">
    <source>
        <dbReference type="Pfam" id="PF01433"/>
    </source>
</evidence>
<dbReference type="InterPro" id="IPR034016">
    <property type="entry name" value="M1_APN-typ"/>
</dbReference>
<feature type="binding site" evidence="9">
    <location>
        <position position="485"/>
    </location>
    <ligand>
        <name>Zn(2+)</name>
        <dbReference type="ChEBI" id="CHEBI:29105"/>
        <note>catalytic</note>
    </ligand>
</feature>
<sequence length="1221" mass="144176">MIQSKCQFSFCHYYLLTKSIIHLSFWLLLSPSSIKYNDCRLNKHTTADFWQQFHTTLVNIGNFPSVSTSLSKNETILHLNGSKNNDDDDDDNRIQSNQINENCNNLDHHHNQFPGITSSSGNNHQRRRRRQKRHNSIRNNTAISKPWTTIPDRVYCGIVKKLSNQTTLNGVVRPSYYYHRLNEIVTPKRYRLRLRFDFEQKKLFGHLTIQIRIHNKTNQIEMNGRGLKILKATFSTGSIQINTNMIYYCPTTETIVLHFPKQLHRGGANITINYSGNLTNLIREQIIRQSYREYQQISWIDFGPIDARHMIPCWDEPRYKATFDLYLIIPKNTMAISNMNIDRRRSYSHYLDEIHFNTTPLISTYQMTIMMAPKFEITNSEKNHTKVRVRLITTATDSNDSNQWQFALESTEHLLEYFQYYYGHKYPSDKLDLITLESNQGQQTSMEKFGLIYFTHQDLSIKNLTLIGERDLQTVVSMLAHSISHQWLGNMVTFDDWSEFWLFEGLNQFMEKQAMDDVFPQWRSWQQYTADEMSLALRLDSSLNAESIQNSIRNPIEVSMMYPQGVNIYRKTTFLLRMLKQNLDHDIFRLALQKFINKYWTKTGSLKDLPECFLMAIDGIDQKDEKKYHQYRQFQKQIVRIFSNWTEMAGFPVLHVDEQRQNGNTRILLIHQERFVELRQNLSTTKVVWQQKSLWPIPISIVKSFNPFTPTNQALIENERVELRIPGIWSGEWIKLNPVFSNFYRIHYSDEMLNRFIVPIEEKLLPPLDRLNLIDDVFAMIRAGYTSTVTGLKLLQSFENEDNPNIWSVIITMLTDLHLIISNIESDHYRQSIQSNFEYYAQRLLKRMYHRYNNNWYSSVNQRPVGYRMKINQFARNQLRTRILCAMGQFGYENFHHEARIKYESYMENKIRSDLPLEILECVFRSFNSFRLSIDGARAAKTMTSKLQFEDLFKHYNEYDNETKQPEAKHLLSIALGSTNRFEEIRQVIQFALKSSNDDDDDDDVNDYDSRLMLIELARHSHIGRQQVLETIIMDNHYLDFITNKFQTLNQLYEFFRDLIETFTIRSELQPLEQLMANHTRLFDPIKQTLKLSLEKVQIMEQWYRNDIDSIRIFLEQMAEKSSRHDTNGDDNDHNNNNNHAMSMDNIHQPSMIDFSDLSNVNHNDNIDIDIGFDDDDVDVDGRNIVDDNNQLLPSTTAATNNSVIVNDLFDDDKFEGFDDD</sequence>
<feature type="region of interest" description="Disordered" evidence="11">
    <location>
        <begin position="102"/>
        <end position="138"/>
    </location>
</feature>
<evidence type="ECO:0000256" key="8">
    <source>
        <dbReference type="ARBA" id="ARBA00023049"/>
    </source>
</evidence>
<dbReference type="GO" id="GO:0070006">
    <property type="term" value="F:metalloaminopeptidase activity"/>
    <property type="evidence" value="ECO:0007669"/>
    <property type="project" value="TreeGrafter"/>
</dbReference>
<evidence type="ECO:0000313" key="15">
    <source>
        <dbReference type="EMBL" id="KAH9501261.1"/>
    </source>
</evidence>
<evidence type="ECO:0000256" key="7">
    <source>
        <dbReference type="ARBA" id="ARBA00022833"/>
    </source>
</evidence>
<dbReference type="GO" id="GO:0005737">
    <property type="term" value="C:cytoplasm"/>
    <property type="evidence" value="ECO:0007669"/>
    <property type="project" value="TreeGrafter"/>
</dbReference>
<dbReference type="Pfam" id="PF11838">
    <property type="entry name" value="ERAP1_C"/>
    <property type="match status" value="1"/>
</dbReference>
<dbReference type="PRINTS" id="PR00756">
    <property type="entry name" value="ALADIPTASE"/>
</dbReference>
<dbReference type="InterPro" id="IPR024571">
    <property type="entry name" value="ERAP1-like_C_dom"/>
</dbReference>
<evidence type="ECO:0000256" key="5">
    <source>
        <dbReference type="ARBA" id="ARBA00022723"/>
    </source>
</evidence>
<dbReference type="GO" id="GO:0006508">
    <property type="term" value="P:proteolysis"/>
    <property type="evidence" value="ECO:0007669"/>
    <property type="project" value="UniProtKB-KW"/>
</dbReference>
<dbReference type="EMBL" id="ASGP02000006">
    <property type="protein sequence ID" value="KAH9501261.1"/>
    <property type="molecule type" value="Genomic_DNA"/>
</dbReference>
<protein>
    <recommendedName>
        <fullName evidence="17">Aminopeptidase</fullName>
    </recommendedName>
</protein>
<dbReference type="Gene3D" id="1.10.390.10">
    <property type="entry name" value="Neutral Protease Domain 2"/>
    <property type="match status" value="1"/>
</dbReference>
<comment type="subcellular location">
    <subcellularLocation>
        <location evidence="1">Cell membrane</location>
        <topology evidence="1">Lipid-anchor</topology>
        <topology evidence="1">GPI-anchor</topology>
    </subcellularLocation>
</comment>
<dbReference type="SUPFAM" id="SSF55486">
    <property type="entry name" value="Metalloproteases ('zincins'), catalytic domain"/>
    <property type="match status" value="1"/>
</dbReference>
<dbReference type="SUPFAM" id="SSF63737">
    <property type="entry name" value="Leukotriene A4 hydrolase N-terminal domain"/>
    <property type="match status" value="1"/>
</dbReference>
<evidence type="ECO:0000256" key="3">
    <source>
        <dbReference type="ARBA" id="ARBA00022438"/>
    </source>
</evidence>
<dbReference type="GO" id="GO:0005886">
    <property type="term" value="C:plasma membrane"/>
    <property type="evidence" value="ECO:0007669"/>
    <property type="project" value="UniProtKB-SubCell"/>
</dbReference>
<name>A0A922HRI5_DERFA</name>
<feature type="binding site" evidence="9">
    <location>
        <position position="504"/>
    </location>
    <ligand>
        <name>Zn(2+)</name>
        <dbReference type="ChEBI" id="CHEBI:29105"/>
        <note>catalytic</note>
    </ligand>
</feature>
<dbReference type="InterPro" id="IPR027268">
    <property type="entry name" value="Peptidase_M4/M1_CTD_sf"/>
</dbReference>
<dbReference type="InterPro" id="IPR045357">
    <property type="entry name" value="Aminopeptidase_N-like_N"/>
</dbReference>
<evidence type="ECO:0000256" key="1">
    <source>
        <dbReference type="ARBA" id="ARBA00004609"/>
    </source>
</evidence>
<proteinExistence type="inferred from homology"/>
<dbReference type="CDD" id="cd09601">
    <property type="entry name" value="M1_APN-Q_like"/>
    <property type="match status" value="1"/>
</dbReference>
<reference evidence="15" key="2">
    <citation type="journal article" date="2022" name="Res Sq">
        <title>Comparative Genomics Reveals Insights into the Divergent Evolution of Astigmatic Mites and Household Pest Adaptations.</title>
        <authorList>
            <person name="Xiong Q."/>
            <person name="Wan A.T.-Y."/>
            <person name="Liu X.-Y."/>
            <person name="Fung C.S.-H."/>
            <person name="Xiao X."/>
            <person name="Malainual N."/>
            <person name="Hou J."/>
            <person name="Wang L."/>
            <person name="Wang M."/>
            <person name="Yang K."/>
            <person name="Cui Y."/>
            <person name="Leung E."/>
            <person name="Nong W."/>
            <person name="Shin S.-K."/>
            <person name="Au S."/>
            <person name="Jeong K.Y."/>
            <person name="Chew F.T."/>
            <person name="Hui J."/>
            <person name="Leung T.F."/>
            <person name="Tungtrongchitr A."/>
            <person name="Zhong N."/>
            <person name="Liu Z."/>
            <person name="Tsui S."/>
        </authorList>
    </citation>
    <scope>NUCLEOTIDE SEQUENCE</scope>
    <source>
        <strain evidence="15">Derf</strain>
        <tissue evidence="15">Whole organism</tissue>
    </source>
</reference>
<dbReference type="Gene3D" id="2.60.40.1910">
    <property type="match status" value="1"/>
</dbReference>
<dbReference type="GO" id="GO:0043171">
    <property type="term" value="P:peptide catabolic process"/>
    <property type="evidence" value="ECO:0007669"/>
    <property type="project" value="TreeGrafter"/>
</dbReference>
<dbReference type="Gene3D" id="1.25.50.20">
    <property type="match status" value="1"/>
</dbReference>
<dbReference type="Proteomes" id="UP000790347">
    <property type="component" value="Unassembled WGS sequence"/>
</dbReference>
<dbReference type="GO" id="GO:0005615">
    <property type="term" value="C:extracellular space"/>
    <property type="evidence" value="ECO:0007669"/>
    <property type="project" value="TreeGrafter"/>
</dbReference>
<keyword evidence="6" id="KW-0378">Hydrolase</keyword>
<feature type="domain" description="Aminopeptidase N-like N-terminal" evidence="14">
    <location>
        <begin position="187"/>
        <end position="365"/>
    </location>
</feature>
<evidence type="ECO:0008006" key="17">
    <source>
        <dbReference type="Google" id="ProtNLM"/>
    </source>
</evidence>
<keyword evidence="4" id="KW-0645">Protease</keyword>
<feature type="domain" description="ERAP1-like C-terminal" evidence="13">
    <location>
        <begin position="733"/>
        <end position="1098"/>
    </location>
</feature>
<dbReference type="InterPro" id="IPR014782">
    <property type="entry name" value="Peptidase_M1_dom"/>
</dbReference>
<feature type="site" description="Transition state stabilizer" evidence="10">
    <location>
        <position position="569"/>
    </location>
</feature>
<feature type="compositionally biased region" description="Basic residues" evidence="11">
    <location>
        <begin position="124"/>
        <end position="136"/>
    </location>
</feature>
<keyword evidence="5 9" id="KW-0479">Metal-binding</keyword>
<dbReference type="InterPro" id="IPR042097">
    <property type="entry name" value="Aminopeptidase_N-like_N_sf"/>
</dbReference>
<feature type="binding site" evidence="9">
    <location>
        <position position="481"/>
    </location>
    <ligand>
        <name>Zn(2+)</name>
        <dbReference type="ChEBI" id="CHEBI:29105"/>
        <note>catalytic</note>
    </ligand>
</feature>
<dbReference type="InterPro" id="IPR001930">
    <property type="entry name" value="Peptidase_M1"/>
</dbReference>
<accession>A0A922HRI5</accession>
<dbReference type="PANTHER" id="PTHR11533">
    <property type="entry name" value="PROTEASE M1 ZINC METALLOPROTEASE"/>
    <property type="match status" value="1"/>
</dbReference>
<comment type="caution">
    <text evidence="15">The sequence shown here is derived from an EMBL/GenBank/DDBJ whole genome shotgun (WGS) entry which is preliminary data.</text>
</comment>
<evidence type="ECO:0000256" key="11">
    <source>
        <dbReference type="SAM" id="MobiDB-lite"/>
    </source>
</evidence>
<organism evidence="15 16">
    <name type="scientific">Dermatophagoides farinae</name>
    <name type="common">American house dust mite</name>
    <dbReference type="NCBI Taxonomy" id="6954"/>
    <lineage>
        <taxon>Eukaryota</taxon>
        <taxon>Metazoa</taxon>
        <taxon>Ecdysozoa</taxon>
        <taxon>Arthropoda</taxon>
        <taxon>Chelicerata</taxon>
        <taxon>Arachnida</taxon>
        <taxon>Acari</taxon>
        <taxon>Acariformes</taxon>
        <taxon>Sarcoptiformes</taxon>
        <taxon>Astigmata</taxon>
        <taxon>Psoroptidia</taxon>
        <taxon>Analgoidea</taxon>
        <taxon>Pyroglyphidae</taxon>
        <taxon>Dermatophagoidinae</taxon>
        <taxon>Dermatophagoides</taxon>
    </lineage>
</organism>
<dbReference type="PANTHER" id="PTHR11533:SF174">
    <property type="entry name" value="PUROMYCIN-SENSITIVE AMINOPEPTIDASE-RELATED"/>
    <property type="match status" value="1"/>
</dbReference>
<evidence type="ECO:0000256" key="4">
    <source>
        <dbReference type="ARBA" id="ARBA00022670"/>
    </source>
</evidence>
<keyword evidence="16" id="KW-1185">Reference proteome</keyword>
<dbReference type="Pfam" id="PF01433">
    <property type="entry name" value="Peptidase_M1"/>
    <property type="match status" value="1"/>
</dbReference>
<evidence type="ECO:0000256" key="6">
    <source>
        <dbReference type="ARBA" id="ARBA00022801"/>
    </source>
</evidence>
<evidence type="ECO:0000313" key="16">
    <source>
        <dbReference type="Proteomes" id="UP000790347"/>
    </source>
</evidence>
<keyword evidence="8" id="KW-0482">Metalloprotease</keyword>
<evidence type="ECO:0000259" key="13">
    <source>
        <dbReference type="Pfam" id="PF11838"/>
    </source>
</evidence>
<feature type="domain" description="Peptidase M1 membrane alanine aminopeptidase" evidence="12">
    <location>
        <begin position="406"/>
        <end position="613"/>
    </location>
</feature>
<dbReference type="Pfam" id="PF17900">
    <property type="entry name" value="Peptidase_M1_N"/>
    <property type="match status" value="1"/>
</dbReference>
<comment type="cofactor">
    <cofactor evidence="9">
        <name>Zn(2+)</name>
        <dbReference type="ChEBI" id="CHEBI:29105"/>
    </cofactor>
    <text evidence="9">Binds 1 zinc ion per subunit.</text>
</comment>
<reference evidence="15" key="1">
    <citation type="submission" date="2013-05" db="EMBL/GenBank/DDBJ databases">
        <authorList>
            <person name="Yim A.K.Y."/>
            <person name="Chan T.F."/>
            <person name="Ji K.M."/>
            <person name="Liu X.Y."/>
            <person name="Zhou J.W."/>
            <person name="Li R.Q."/>
            <person name="Yang K.Y."/>
            <person name="Li J."/>
            <person name="Li M."/>
            <person name="Law P.T.W."/>
            <person name="Wu Y.L."/>
            <person name="Cai Z.L."/>
            <person name="Qin H."/>
            <person name="Bao Y."/>
            <person name="Leung R.K.K."/>
            <person name="Ng P.K.S."/>
            <person name="Zou J."/>
            <person name="Zhong X.J."/>
            <person name="Ran P.X."/>
            <person name="Zhong N.S."/>
            <person name="Liu Z.G."/>
            <person name="Tsui S.K.W."/>
        </authorList>
    </citation>
    <scope>NUCLEOTIDE SEQUENCE</scope>
    <source>
        <strain evidence="15">Derf</strain>
        <tissue evidence="15">Whole organism</tissue>
    </source>
</reference>